<keyword evidence="2" id="KW-1185">Reference proteome</keyword>
<organism evidence="1 2">
    <name type="scientific">Ricinus communis</name>
    <name type="common">Castor bean</name>
    <dbReference type="NCBI Taxonomy" id="3988"/>
    <lineage>
        <taxon>Eukaryota</taxon>
        <taxon>Viridiplantae</taxon>
        <taxon>Streptophyta</taxon>
        <taxon>Embryophyta</taxon>
        <taxon>Tracheophyta</taxon>
        <taxon>Spermatophyta</taxon>
        <taxon>Magnoliopsida</taxon>
        <taxon>eudicotyledons</taxon>
        <taxon>Gunneridae</taxon>
        <taxon>Pentapetalae</taxon>
        <taxon>rosids</taxon>
        <taxon>fabids</taxon>
        <taxon>Malpighiales</taxon>
        <taxon>Euphorbiaceae</taxon>
        <taxon>Acalyphoideae</taxon>
        <taxon>Acalypheae</taxon>
        <taxon>Ricinus</taxon>
    </lineage>
</organism>
<accession>B9T2G1</accession>
<name>B9T2G1_RICCO</name>
<dbReference type="InParanoid" id="B9T2G1"/>
<dbReference type="Proteomes" id="UP000008311">
    <property type="component" value="Unassembled WGS sequence"/>
</dbReference>
<sequence length="52" mass="5915">MKHYFQLRSRRRKGAGEANYSTLQCSSCSVVYSSVDSFVRKTRALELIGTEP</sequence>
<proteinExistence type="predicted"/>
<dbReference type="AlphaFoldDB" id="B9T2G1"/>
<evidence type="ECO:0000313" key="2">
    <source>
        <dbReference type="Proteomes" id="UP000008311"/>
    </source>
</evidence>
<dbReference type="EMBL" id="EQ974381">
    <property type="protein sequence ID" value="EEF29945.1"/>
    <property type="molecule type" value="Genomic_DNA"/>
</dbReference>
<evidence type="ECO:0000313" key="1">
    <source>
        <dbReference type="EMBL" id="EEF29945.1"/>
    </source>
</evidence>
<gene>
    <name evidence="1" type="ORF">RCOM_0453860</name>
</gene>
<reference evidence="2" key="1">
    <citation type="journal article" date="2010" name="Nat. Biotechnol.">
        <title>Draft genome sequence of the oilseed species Ricinus communis.</title>
        <authorList>
            <person name="Chan A.P."/>
            <person name="Crabtree J."/>
            <person name="Zhao Q."/>
            <person name="Lorenzi H."/>
            <person name="Orvis J."/>
            <person name="Puiu D."/>
            <person name="Melake-Berhan A."/>
            <person name="Jones K.M."/>
            <person name="Redman J."/>
            <person name="Chen G."/>
            <person name="Cahoon E.B."/>
            <person name="Gedil M."/>
            <person name="Stanke M."/>
            <person name="Haas B.J."/>
            <person name="Wortman J.R."/>
            <person name="Fraser-Liggett C.M."/>
            <person name="Ravel J."/>
            <person name="Rabinowicz P.D."/>
        </authorList>
    </citation>
    <scope>NUCLEOTIDE SEQUENCE [LARGE SCALE GENOMIC DNA]</scope>
    <source>
        <strain evidence="2">cv. Hale</strain>
    </source>
</reference>
<protein>
    <submittedName>
        <fullName evidence="1">Uncharacterized protein</fullName>
    </submittedName>
</protein>